<dbReference type="EMBL" id="JAODUO010000035">
    <property type="protein sequence ID" value="KAK2192286.1"/>
    <property type="molecule type" value="Genomic_DNA"/>
</dbReference>
<accession>A0AAD9PCH3</accession>
<feature type="compositionally biased region" description="Low complexity" evidence="2">
    <location>
        <begin position="276"/>
        <end position="291"/>
    </location>
</feature>
<feature type="region of interest" description="Disordered" evidence="2">
    <location>
        <begin position="140"/>
        <end position="320"/>
    </location>
</feature>
<protein>
    <submittedName>
        <fullName evidence="3">Uncharacterized protein</fullName>
    </submittedName>
</protein>
<organism evidence="3 4">
    <name type="scientific">Ridgeia piscesae</name>
    <name type="common">Tubeworm</name>
    <dbReference type="NCBI Taxonomy" id="27915"/>
    <lineage>
        <taxon>Eukaryota</taxon>
        <taxon>Metazoa</taxon>
        <taxon>Spiralia</taxon>
        <taxon>Lophotrochozoa</taxon>
        <taxon>Annelida</taxon>
        <taxon>Polychaeta</taxon>
        <taxon>Sedentaria</taxon>
        <taxon>Canalipalpata</taxon>
        <taxon>Sabellida</taxon>
        <taxon>Siboglinidae</taxon>
        <taxon>Ridgeia</taxon>
    </lineage>
</organism>
<evidence type="ECO:0000256" key="2">
    <source>
        <dbReference type="SAM" id="MobiDB-lite"/>
    </source>
</evidence>
<proteinExistence type="predicted"/>
<keyword evidence="1" id="KW-0175">Coiled coil</keyword>
<name>A0AAD9PCH3_RIDPI</name>
<evidence type="ECO:0000313" key="3">
    <source>
        <dbReference type="EMBL" id="KAK2192286.1"/>
    </source>
</evidence>
<feature type="compositionally biased region" description="Acidic residues" evidence="2">
    <location>
        <begin position="292"/>
        <end position="314"/>
    </location>
</feature>
<evidence type="ECO:0000256" key="1">
    <source>
        <dbReference type="SAM" id="Coils"/>
    </source>
</evidence>
<evidence type="ECO:0000313" key="4">
    <source>
        <dbReference type="Proteomes" id="UP001209878"/>
    </source>
</evidence>
<reference evidence="3" key="1">
    <citation type="journal article" date="2023" name="Mol. Biol. Evol.">
        <title>Third-Generation Sequencing Reveals the Adaptive Role of the Epigenome in Three Deep-Sea Polychaetes.</title>
        <authorList>
            <person name="Perez M."/>
            <person name="Aroh O."/>
            <person name="Sun Y."/>
            <person name="Lan Y."/>
            <person name="Juniper S.K."/>
            <person name="Young C.R."/>
            <person name="Angers B."/>
            <person name="Qian P.Y."/>
        </authorList>
    </citation>
    <scope>NUCLEOTIDE SEQUENCE</scope>
    <source>
        <strain evidence="3">R07B-5</strain>
    </source>
</reference>
<sequence length="320" mass="36128">MKKKVNFFDRPPSVSSGTPLGKRVVVQHRCDILLEEQVDKVRDIQDCLQRELVALDLSRTLTEISEHQEKVEELKNQLDEMLLLLKVAGKMTAEMKHSRVELRRHLKQGVDVTVLRKRVSWLERRIEKVLRMQSQQSCKLDDKVQFVTSSPEDTADDRTQEVGQGDMEEVPSATEQDIAPVSTDHATEEQDTAEQATLVQDRTTAKTDSETPMSPTGKTPDIKPELDEEKSEGPMEVDLTRYRADTPYPQGESEESSPTAGKTSRRLPSGDRVTLSEGISSSDSSSSSSSSSEEEEYDEPEKEEDDWDEEEEGQEDTRLS</sequence>
<gene>
    <name evidence="3" type="ORF">NP493_35g05029</name>
</gene>
<comment type="caution">
    <text evidence="3">The sequence shown here is derived from an EMBL/GenBank/DDBJ whole genome shotgun (WGS) entry which is preliminary data.</text>
</comment>
<feature type="coiled-coil region" evidence="1">
    <location>
        <begin position="57"/>
        <end position="84"/>
    </location>
</feature>
<dbReference type="AlphaFoldDB" id="A0AAD9PCH3"/>
<keyword evidence="4" id="KW-1185">Reference proteome</keyword>
<feature type="compositionally biased region" description="Polar residues" evidence="2">
    <location>
        <begin position="193"/>
        <end position="202"/>
    </location>
</feature>
<dbReference type="Proteomes" id="UP001209878">
    <property type="component" value="Unassembled WGS sequence"/>
</dbReference>